<dbReference type="Proteomes" id="UP000199320">
    <property type="component" value="Unassembled WGS sequence"/>
</dbReference>
<feature type="region of interest" description="Disordered" evidence="1">
    <location>
        <begin position="1"/>
        <end position="32"/>
    </location>
</feature>
<feature type="compositionally biased region" description="Acidic residues" evidence="1">
    <location>
        <begin position="14"/>
        <end position="23"/>
    </location>
</feature>
<sequence length="218" mass="24444">MGATQAETSKETDTLELDTDDERTDSSGAEGDALTEDELFTLLSNRRRRYILHTLMREADTVDIGDLSQEIAAWEDGLEYEKVSSSDRKRVYTAIQQTHLPKMDDAGVVEFDRNRGTVNPTPALENVEIYMDVVRGREIPWGAYYFGLTGLTGALYLVATSGLTPLSQLSPSSWFVFVIVSFGVSAVAHQYYERQNRLGIAEEPPDVELEYHAHSRDN</sequence>
<dbReference type="Pfam" id="PF24035">
    <property type="entry name" value="DUF7344"/>
    <property type="match status" value="1"/>
</dbReference>
<dbReference type="EMBL" id="FMZP01000016">
    <property type="protein sequence ID" value="SDD23702.1"/>
    <property type="molecule type" value="Genomic_DNA"/>
</dbReference>
<evidence type="ECO:0000256" key="1">
    <source>
        <dbReference type="SAM" id="MobiDB-lite"/>
    </source>
</evidence>
<reference evidence="5" key="2">
    <citation type="submission" date="2016-10" db="EMBL/GenBank/DDBJ databases">
        <authorList>
            <person name="de Groot N.N."/>
        </authorList>
    </citation>
    <scope>NUCLEOTIDE SEQUENCE [LARGE SCALE GENOMIC DNA]</scope>
    <source>
        <strain evidence="5">CDM_6</strain>
    </source>
</reference>
<evidence type="ECO:0000313" key="4">
    <source>
        <dbReference type="EMBL" id="SDD23702.1"/>
    </source>
</evidence>
<reference evidence="6 7" key="1">
    <citation type="submission" date="2016-10" db="EMBL/GenBank/DDBJ databases">
        <authorList>
            <person name="Varghese N."/>
            <person name="Submissions S."/>
        </authorList>
    </citation>
    <scope>NUCLEOTIDE SEQUENCE [LARGE SCALE GENOMIC DNA]</scope>
    <source>
        <strain evidence="4 7">CDM_1</strain>
        <strain evidence="6">CDM_6</strain>
    </source>
</reference>
<proteinExistence type="predicted"/>
<dbReference type="RefSeq" id="WP_092934861.1">
    <property type="nucleotide sequence ID" value="NZ_FMZP01000016.1"/>
</dbReference>
<organism evidence="4 7">
    <name type="scientific">Natrinema hispanicum</name>
    <dbReference type="NCBI Taxonomy" id="392421"/>
    <lineage>
        <taxon>Archaea</taxon>
        <taxon>Methanobacteriati</taxon>
        <taxon>Methanobacteriota</taxon>
        <taxon>Stenosarchaea group</taxon>
        <taxon>Halobacteria</taxon>
        <taxon>Halobacteriales</taxon>
        <taxon>Natrialbaceae</taxon>
        <taxon>Natrinema</taxon>
    </lineage>
</organism>
<dbReference type="InterPro" id="IPR055768">
    <property type="entry name" value="DUF7344"/>
</dbReference>
<evidence type="ECO:0000256" key="2">
    <source>
        <dbReference type="SAM" id="Phobius"/>
    </source>
</evidence>
<keyword evidence="2" id="KW-0472">Membrane</keyword>
<protein>
    <recommendedName>
        <fullName evidence="3">DUF7344 domain-containing protein</fullName>
    </recommendedName>
</protein>
<keyword evidence="2" id="KW-1133">Transmembrane helix</keyword>
<feature type="domain" description="DUF7344" evidence="3">
    <location>
        <begin position="40"/>
        <end position="118"/>
    </location>
</feature>
<gene>
    <name evidence="5" type="ORF">SAMN04488694_12516</name>
    <name evidence="4" type="ORF">SAMN05192552_101617</name>
</gene>
<feature type="transmembrane region" description="Helical" evidence="2">
    <location>
        <begin position="141"/>
        <end position="159"/>
    </location>
</feature>
<evidence type="ECO:0000313" key="6">
    <source>
        <dbReference type="Proteomes" id="UP000199320"/>
    </source>
</evidence>
<name>A0A1G6T3J5_9EURY</name>
<evidence type="ECO:0000313" key="5">
    <source>
        <dbReference type="EMBL" id="SEU00227.1"/>
    </source>
</evidence>
<evidence type="ECO:0000259" key="3">
    <source>
        <dbReference type="Pfam" id="PF24035"/>
    </source>
</evidence>
<keyword evidence="2" id="KW-0812">Transmembrane</keyword>
<dbReference type="Proteomes" id="UP000324021">
    <property type="component" value="Unassembled WGS sequence"/>
</dbReference>
<dbReference type="AlphaFoldDB" id="A0A1G6T3J5"/>
<feature type="transmembrane region" description="Helical" evidence="2">
    <location>
        <begin position="171"/>
        <end position="192"/>
    </location>
</feature>
<dbReference type="OrthoDB" id="331021at2157"/>
<accession>A0A1G6T3J5</accession>
<dbReference type="STRING" id="392421.SAMN04488694_12516"/>
<evidence type="ECO:0000313" key="7">
    <source>
        <dbReference type="Proteomes" id="UP000324021"/>
    </source>
</evidence>
<keyword evidence="6" id="KW-1185">Reference proteome</keyword>
<dbReference type="EMBL" id="FOIC01000025">
    <property type="protein sequence ID" value="SEU00227.1"/>
    <property type="molecule type" value="Genomic_DNA"/>
</dbReference>